<dbReference type="KEGG" id="atw:C0099_00440"/>
<keyword evidence="2" id="KW-1185">Reference proteome</keyword>
<dbReference type="SUPFAM" id="SSF54913">
    <property type="entry name" value="GlnB-like"/>
    <property type="match status" value="1"/>
</dbReference>
<gene>
    <name evidence="1" type="ORF">C0099_00440</name>
</gene>
<protein>
    <submittedName>
        <fullName evidence="1">Uncharacterized protein</fullName>
    </submittedName>
</protein>
<evidence type="ECO:0000313" key="2">
    <source>
        <dbReference type="Proteomes" id="UP000242205"/>
    </source>
</evidence>
<sequence>MKIRLLIAAVADELEERAIDIARGEGALGVTVADARGLGFPEHMTFFGLTYVGREKLLLVLADADRVEHIAERMNIELGLLAPFQGLAFCMEVDHHSGLDLTDIGDAASDE</sequence>
<dbReference type="EMBL" id="CP025682">
    <property type="protein sequence ID" value="AUN93535.1"/>
    <property type="molecule type" value="Genomic_DNA"/>
</dbReference>
<reference evidence="1 2" key="1">
    <citation type="submission" date="2018-01" db="EMBL/GenBank/DDBJ databases">
        <authorList>
            <person name="Fu G.-Y."/>
        </authorList>
    </citation>
    <scope>NUCLEOTIDE SEQUENCE [LARGE SCALE GENOMIC DNA]</scope>
    <source>
        <strain evidence="1 2">SY39</strain>
    </source>
</reference>
<dbReference type="InterPro" id="IPR015867">
    <property type="entry name" value="N-reg_PII/ATP_PRibTrfase_C"/>
</dbReference>
<organism evidence="1 2">
    <name type="scientific">Pseudazoarcus pumilus</name>
    <dbReference type="NCBI Taxonomy" id="2067960"/>
    <lineage>
        <taxon>Bacteria</taxon>
        <taxon>Pseudomonadati</taxon>
        <taxon>Pseudomonadota</taxon>
        <taxon>Betaproteobacteria</taxon>
        <taxon>Rhodocyclales</taxon>
        <taxon>Zoogloeaceae</taxon>
        <taxon>Pseudazoarcus</taxon>
    </lineage>
</organism>
<dbReference type="OrthoDB" id="4943957at2"/>
<accession>A0A2I6S2S1</accession>
<proteinExistence type="predicted"/>
<dbReference type="Gene3D" id="3.30.70.120">
    <property type="match status" value="1"/>
</dbReference>
<dbReference type="InterPro" id="IPR011322">
    <property type="entry name" value="N-reg_PII-like_a/b"/>
</dbReference>
<dbReference type="Proteomes" id="UP000242205">
    <property type="component" value="Chromosome"/>
</dbReference>
<dbReference type="AlphaFoldDB" id="A0A2I6S2S1"/>
<name>A0A2I6S2S1_9RHOO</name>
<evidence type="ECO:0000313" key="1">
    <source>
        <dbReference type="EMBL" id="AUN93535.1"/>
    </source>
</evidence>
<dbReference type="RefSeq" id="WP_102245609.1">
    <property type="nucleotide sequence ID" value="NZ_CP025682.1"/>
</dbReference>